<dbReference type="AlphaFoldDB" id="A0ABD6B293"/>
<dbReference type="InterPro" id="IPR035681">
    <property type="entry name" value="ComA-like_MBL"/>
</dbReference>
<dbReference type="CDD" id="cd07731">
    <property type="entry name" value="ComA-like_MBL-fold"/>
    <property type="match status" value="1"/>
</dbReference>
<accession>A0ABD6B293</accession>
<dbReference type="InterPro" id="IPR001279">
    <property type="entry name" value="Metallo-B-lactamas"/>
</dbReference>
<proteinExistence type="predicted"/>
<dbReference type="PROSITE" id="PS51841">
    <property type="entry name" value="LTD"/>
    <property type="match status" value="1"/>
</dbReference>
<dbReference type="InterPro" id="IPR036866">
    <property type="entry name" value="RibonucZ/Hydroxyglut_hydro"/>
</dbReference>
<keyword evidence="3" id="KW-1185">Reference proteome</keyword>
<comment type="caution">
    <text evidence="2">The sequence shown here is derived from an EMBL/GenBank/DDBJ whole genome shotgun (WGS) entry which is preliminary data.</text>
</comment>
<dbReference type="SUPFAM" id="SSF56281">
    <property type="entry name" value="Metallo-hydrolase/oxidoreductase"/>
    <property type="match status" value="1"/>
</dbReference>
<name>A0ABD6B293_9EURY</name>
<dbReference type="PANTHER" id="PTHR30619:SF1">
    <property type="entry name" value="RECOMBINATION PROTEIN 2"/>
    <property type="match status" value="1"/>
</dbReference>
<dbReference type="Pfam" id="PF00932">
    <property type="entry name" value="LTD"/>
    <property type="match status" value="1"/>
</dbReference>
<dbReference type="InterPro" id="IPR036415">
    <property type="entry name" value="Lamin_tail_dom_sf"/>
</dbReference>
<sequence length="487" mass="50660">MKPVVRVVLCCLLVVLAGCSGTGLPPAGDGTGADGGDANVTTATDTLDAPASETLSVHFLNVGQGDATLLVAPSGETMLVDTGDYEDDGEHVVDYLRRHDVDRIDHLVTTHADADHIGGHEAVVEYLETEGEGVGAVYDPGIAASTRTYEEYLDAVERYDVSLFEVRAGDEIPFESVEATVLAPPEEYLDGRDRNENSVVLDVDYGETSVLLTGDAEAGAETWLLDHAADLDATVLKVGHHGSSSSSTAAFLDAVSPAVAVVSSAYDSEYGHPHEEVLTRLGERSIPTFWTGTHGDVVVRTDGQRVVVATQQAAPTEATSLREGEALSPGATAAVEPRVAVGSVANDGTAAGAATGDTPIGDAATPVATDGGTVATTGGDLRLVEVHADAAGPDGENLNDEYVVFENAGDDPLDLSGWTVRDEAGHEYTFGEVTLAPGERVTLHTGSGSDTATDRYWGSDGPLWNNDGDTVVVETANGVEVLAERYE</sequence>
<dbReference type="SMART" id="SM00849">
    <property type="entry name" value="Lactamase_B"/>
    <property type="match status" value="1"/>
</dbReference>
<dbReference type="Gene3D" id="3.60.15.10">
    <property type="entry name" value="Ribonuclease Z/Hydroxyacylglutathione hydrolase-like"/>
    <property type="match status" value="1"/>
</dbReference>
<dbReference type="Pfam" id="PF00753">
    <property type="entry name" value="Lactamase_B"/>
    <property type="match status" value="1"/>
</dbReference>
<dbReference type="InterPro" id="IPR001322">
    <property type="entry name" value="Lamin_tail_dom"/>
</dbReference>
<organism evidence="2 3">
    <name type="scientific">Halomarina rubra</name>
    <dbReference type="NCBI Taxonomy" id="2071873"/>
    <lineage>
        <taxon>Archaea</taxon>
        <taxon>Methanobacteriati</taxon>
        <taxon>Methanobacteriota</taxon>
        <taxon>Stenosarchaea group</taxon>
        <taxon>Halobacteria</taxon>
        <taxon>Halobacteriales</taxon>
        <taxon>Natronomonadaceae</taxon>
        <taxon>Halomarina</taxon>
    </lineage>
</organism>
<evidence type="ECO:0000313" key="2">
    <source>
        <dbReference type="EMBL" id="MFD1515189.1"/>
    </source>
</evidence>
<dbReference type="PROSITE" id="PS51257">
    <property type="entry name" value="PROKAR_LIPOPROTEIN"/>
    <property type="match status" value="1"/>
</dbReference>
<dbReference type="EMBL" id="JBHUDC010000008">
    <property type="protein sequence ID" value="MFD1515189.1"/>
    <property type="molecule type" value="Genomic_DNA"/>
</dbReference>
<evidence type="ECO:0000313" key="3">
    <source>
        <dbReference type="Proteomes" id="UP001597187"/>
    </source>
</evidence>
<dbReference type="SUPFAM" id="SSF74853">
    <property type="entry name" value="Lamin A/C globular tail domain"/>
    <property type="match status" value="1"/>
</dbReference>
<evidence type="ECO:0000259" key="1">
    <source>
        <dbReference type="PROSITE" id="PS51841"/>
    </source>
</evidence>
<dbReference type="Gene3D" id="2.60.40.1260">
    <property type="entry name" value="Lamin Tail domain"/>
    <property type="match status" value="1"/>
</dbReference>
<dbReference type="Proteomes" id="UP001597187">
    <property type="component" value="Unassembled WGS sequence"/>
</dbReference>
<dbReference type="PANTHER" id="PTHR30619">
    <property type="entry name" value="DNA INTERNALIZATION/COMPETENCE PROTEIN COMEC/REC2"/>
    <property type="match status" value="1"/>
</dbReference>
<gene>
    <name evidence="2" type="ORF">ACFSBT_18065</name>
</gene>
<reference evidence="2 3" key="1">
    <citation type="journal article" date="2019" name="Int. J. Syst. Evol. Microbiol.">
        <title>The Global Catalogue of Microorganisms (GCM) 10K type strain sequencing project: providing services to taxonomists for standard genome sequencing and annotation.</title>
        <authorList>
            <consortium name="The Broad Institute Genomics Platform"/>
            <consortium name="The Broad Institute Genome Sequencing Center for Infectious Disease"/>
            <person name="Wu L."/>
            <person name="Ma J."/>
        </authorList>
    </citation>
    <scope>NUCLEOTIDE SEQUENCE [LARGE SCALE GENOMIC DNA]</scope>
    <source>
        <strain evidence="2 3">CGMCC 1.12563</strain>
    </source>
</reference>
<dbReference type="InterPro" id="IPR052159">
    <property type="entry name" value="Competence_DNA_uptake"/>
</dbReference>
<protein>
    <submittedName>
        <fullName evidence="2">Lamin tail domain-containing protein</fullName>
    </submittedName>
</protein>
<dbReference type="RefSeq" id="WP_250875113.1">
    <property type="nucleotide sequence ID" value="NZ_JALXFV010000008.1"/>
</dbReference>
<feature type="domain" description="LTD" evidence="1">
    <location>
        <begin position="368"/>
        <end position="487"/>
    </location>
</feature>